<organism evidence="1 2">
    <name type="scientific">Alteromonas salexigens</name>
    <dbReference type="NCBI Taxonomy" id="2982530"/>
    <lineage>
        <taxon>Bacteria</taxon>
        <taxon>Pseudomonadati</taxon>
        <taxon>Pseudomonadota</taxon>
        <taxon>Gammaproteobacteria</taxon>
        <taxon>Alteromonadales</taxon>
        <taxon>Alteromonadaceae</taxon>
        <taxon>Alteromonas/Salinimonas group</taxon>
        <taxon>Alteromonas</taxon>
    </lineage>
</organism>
<reference evidence="2" key="1">
    <citation type="submission" date="2023-07" db="EMBL/GenBank/DDBJ databases">
        <title>Study on multiphase classification of strain Alteromonas salexigens isolated from the Yellow Sea.</title>
        <authorList>
            <person name="Sun L."/>
        </authorList>
    </citation>
    <scope>NUCLEOTIDE SEQUENCE [LARGE SCALE GENOMIC DNA]</scope>
    <source>
        <strain evidence="2">ASW11-19</strain>
    </source>
</reference>
<dbReference type="RefSeq" id="WP_262994987.1">
    <property type="nucleotide sequence ID" value="NZ_JAOTJC010000011.1"/>
</dbReference>
<protein>
    <submittedName>
        <fullName evidence="1">Acyl carrier protein</fullName>
    </submittedName>
</protein>
<sequence length="102" mass="11296">MKTDFTQVVFNALGMINQTRADDRQIPLSPDTSLYGPKGHLDSMDLVSLLVDIEDDLADSGFNVSLSDDKAMSRTNSPFLNINTLVNFIEVSIKERDSSWVG</sequence>
<dbReference type="EMBL" id="JAOTJC010000011">
    <property type="protein sequence ID" value="MCU7555371.1"/>
    <property type="molecule type" value="Genomic_DNA"/>
</dbReference>
<keyword evidence="2" id="KW-1185">Reference proteome</keyword>
<name>A0ABT2VT02_9ALTE</name>
<gene>
    <name evidence="1" type="ORF">OCL06_12315</name>
</gene>
<proteinExistence type="predicted"/>
<evidence type="ECO:0000313" key="2">
    <source>
        <dbReference type="Proteomes" id="UP001209257"/>
    </source>
</evidence>
<accession>A0ABT2VT02</accession>
<evidence type="ECO:0000313" key="1">
    <source>
        <dbReference type="EMBL" id="MCU7555371.1"/>
    </source>
</evidence>
<dbReference type="Proteomes" id="UP001209257">
    <property type="component" value="Unassembled WGS sequence"/>
</dbReference>
<dbReference type="InterPro" id="IPR036736">
    <property type="entry name" value="ACP-like_sf"/>
</dbReference>
<comment type="caution">
    <text evidence="1">The sequence shown here is derived from an EMBL/GenBank/DDBJ whole genome shotgun (WGS) entry which is preliminary data.</text>
</comment>
<dbReference type="Gene3D" id="1.10.1200.10">
    <property type="entry name" value="ACP-like"/>
    <property type="match status" value="1"/>
</dbReference>